<comment type="caution">
    <text evidence="2">The sequence shown here is derived from an EMBL/GenBank/DDBJ whole genome shotgun (WGS) entry which is preliminary data.</text>
</comment>
<gene>
    <name evidence="2" type="ORF">GCM10010345_68700</name>
</gene>
<name>A0ABQ3D7B4_9ACTN</name>
<accession>A0ABQ3D7B4</accession>
<keyword evidence="3" id="KW-1185">Reference proteome</keyword>
<proteinExistence type="predicted"/>
<protein>
    <submittedName>
        <fullName evidence="2">Uncharacterized protein</fullName>
    </submittedName>
</protein>
<sequence length="569" mass="58956">MSINMEQKAQPRAATTTRAGLVLGWGVPETLVLGYARARGRPGLLVPDRASALEVLSAGRHRSVFLLAPERDLDFPTVGRLIEQGRAARLPIGLLPLPDDPDEAGRTVRRAERQAAGAGRAYRHRTALYCDFRPEPPSPDPSAHGSGQADAFMARLTDGVEGLVLHSHGNGADFRVGNHVLCLRVGPKAPAPGEPGERFLPCQAGGVCRLDHKTGFVAYHGADAVRARLVVMLSCSAYQPHGGLLGARFQLSQNLMRGEDVAAVVASVRINHGTPQLGVAVDRLLREGASVGEVALRINRLAPADAASYVCLGDPDLTLSRLPTTTPGAATATTPAAPATASAGLRTAPGRDPAAPAARRRSGPTPQGPVDLLFAADLAASQGAVTTADALAAAATDAIRGPATPRFDRHVARMLARAVDDGDRPAWHPLCTSTGERAGPPCPLCGGPTVEEEHASPLYAGYLRRLTRCPTHAVVRDVPAGTASPAGPVPRDIRIDRVTRTVRWNGDGVPGVCAVAAPGAATRTGWARAEDGRCAAPAGDGDVPVLIHVAAGSFAVHRPTPTGAGGGHA</sequence>
<dbReference type="Proteomes" id="UP000653644">
    <property type="component" value="Unassembled WGS sequence"/>
</dbReference>
<reference evidence="3" key="1">
    <citation type="journal article" date="2019" name="Int. J. Syst. Evol. Microbiol.">
        <title>The Global Catalogue of Microorganisms (GCM) 10K type strain sequencing project: providing services to taxonomists for standard genome sequencing and annotation.</title>
        <authorList>
            <consortium name="The Broad Institute Genomics Platform"/>
            <consortium name="The Broad Institute Genome Sequencing Center for Infectious Disease"/>
            <person name="Wu L."/>
            <person name="Ma J."/>
        </authorList>
    </citation>
    <scope>NUCLEOTIDE SEQUENCE [LARGE SCALE GENOMIC DNA]</scope>
    <source>
        <strain evidence="3">JCM 4733</strain>
    </source>
</reference>
<evidence type="ECO:0000313" key="2">
    <source>
        <dbReference type="EMBL" id="GHA54341.1"/>
    </source>
</evidence>
<organism evidence="2 3">
    <name type="scientific">Streptomyces canarius</name>
    <dbReference type="NCBI Taxonomy" id="285453"/>
    <lineage>
        <taxon>Bacteria</taxon>
        <taxon>Bacillati</taxon>
        <taxon>Actinomycetota</taxon>
        <taxon>Actinomycetes</taxon>
        <taxon>Kitasatosporales</taxon>
        <taxon>Streptomycetaceae</taxon>
        <taxon>Streptomyces</taxon>
    </lineage>
</organism>
<evidence type="ECO:0000313" key="3">
    <source>
        <dbReference type="Proteomes" id="UP000653644"/>
    </source>
</evidence>
<feature type="compositionally biased region" description="Low complexity" evidence="1">
    <location>
        <begin position="323"/>
        <end position="357"/>
    </location>
</feature>
<dbReference type="EMBL" id="BMVN01000034">
    <property type="protein sequence ID" value="GHA54341.1"/>
    <property type="molecule type" value="Genomic_DNA"/>
</dbReference>
<evidence type="ECO:0000256" key="1">
    <source>
        <dbReference type="SAM" id="MobiDB-lite"/>
    </source>
</evidence>
<feature type="region of interest" description="Disordered" evidence="1">
    <location>
        <begin position="322"/>
        <end position="369"/>
    </location>
</feature>